<dbReference type="Pfam" id="PF13614">
    <property type="entry name" value="AAA_31"/>
    <property type="match status" value="1"/>
</dbReference>
<dbReference type="InterPro" id="IPR025669">
    <property type="entry name" value="AAA_dom"/>
</dbReference>
<dbReference type="Proteomes" id="UP000034166">
    <property type="component" value="Unassembled WGS sequence"/>
</dbReference>
<dbReference type="GO" id="GO:0004715">
    <property type="term" value="F:non-membrane spanning protein tyrosine kinase activity"/>
    <property type="evidence" value="ECO:0007669"/>
    <property type="project" value="UniProtKB-EC"/>
</dbReference>
<dbReference type="GO" id="GO:0042802">
    <property type="term" value="F:identical protein binding"/>
    <property type="evidence" value="ECO:0007669"/>
    <property type="project" value="UniProtKB-ARBA"/>
</dbReference>
<evidence type="ECO:0000256" key="6">
    <source>
        <dbReference type="ARBA" id="ARBA00022840"/>
    </source>
</evidence>
<protein>
    <recommendedName>
        <fullName evidence="2">non-specific protein-tyrosine kinase</fullName>
        <ecNumber evidence="2">2.7.10.2</ecNumber>
    </recommendedName>
</protein>
<dbReference type="InterPro" id="IPR027417">
    <property type="entry name" value="P-loop_NTPase"/>
</dbReference>
<dbReference type="AlphaFoldDB" id="A0A0M2SQ00"/>
<dbReference type="PANTHER" id="PTHR32309">
    <property type="entry name" value="TYROSINE-PROTEIN KINASE"/>
    <property type="match status" value="1"/>
</dbReference>
<keyword evidence="4" id="KW-0547">Nucleotide-binding</keyword>
<dbReference type="OrthoDB" id="9794577at2"/>
<evidence type="ECO:0000256" key="3">
    <source>
        <dbReference type="ARBA" id="ARBA00022679"/>
    </source>
</evidence>
<evidence type="ECO:0000256" key="8">
    <source>
        <dbReference type="ARBA" id="ARBA00051245"/>
    </source>
</evidence>
<sequence length="229" mass="25143">MSRKTKRRQKNPVSLIAHTNPIAPITEQYRLIRNNIHYSSVDKIIKTVFVTSADPAEGKSTTAANLAIVMAQKGKKTILVDADLRKPTVHYSFTVSNMEGLTSVLAKEISLEDTVLRTNVPNLDIITSGPIPPNPAELLDSKAMELLMGELKEMYEYIVIDSPPILAVTDPQIMATKCDGVVLVVASGKTQKDRAVKAKELLERSGAKIIGVVVNGVEEKLEGYYGHYR</sequence>
<dbReference type="Gene3D" id="3.40.50.300">
    <property type="entry name" value="P-loop containing nucleotide triphosphate hydrolases"/>
    <property type="match status" value="1"/>
</dbReference>
<comment type="catalytic activity">
    <reaction evidence="8">
        <text>L-tyrosyl-[protein] + ATP = O-phospho-L-tyrosyl-[protein] + ADP + H(+)</text>
        <dbReference type="Rhea" id="RHEA:10596"/>
        <dbReference type="Rhea" id="RHEA-COMP:10136"/>
        <dbReference type="Rhea" id="RHEA-COMP:20101"/>
        <dbReference type="ChEBI" id="CHEBI:15378"/>
        <dbReference type="ChEBI" id="CHEBI:30616"/>
        <dbReference type="ChEBI" id="CHEBI:46858"/>
        <dbReference type="ChEBI" id="CHEBI:61978"/>
        <dbReference type="ChEBI" id="CHEBI:456216"/>
        <dbReference type="EC" id="2.7.10.2"/>
    </reaction>
</comment>
<dbReference type="InterPro" id="IPR005702">
    <property type="entry name" value="Wzc-like_C"/>
</dbReference>
<dbReference type="GO" id="GO:0005886">
    <property type="term" value="C:plasma membrane"/>
    <property type="evidence" value="ECO:0007669"/>
    <property type="project" value="TreeGrafter"/>
</dbReference>
<name>A0A0M2SQ00_9BACI</name>
<comment type="caution">
    <text evidence="10">The sequence shown here is derived from an EMBL/GenBank/DDBJ whole genome shotgun (WGS) entry which is preliminary data.</text>
</comment>
<evidence type="ECO:0000313" key="11">
    <source>
        <dbReference type="Proteomes" id="UP000034166"/>
    </source>
</evidence>
<keyword evidence="6" id="KW-0067">ATP-binding</keyword>
<evidence type="ECO:0000256" key="1">
    <source>
        <dbReference type="ARBA" id="ARBA00007316"/>
    </source>
</evidence>
<evidence type="ECO:0000256" key="2">
    <source>
        <dbReference type="ARBA" id="ARBA00011903"/>
    </source>
</evidence>
<dbReference type="PATRIC" id="fig|1408103.3.peg.4080"/>
<evidence type="ECO:0000256" key="5">
    <source>
        <dbReference type="ARBA" id="ARBA00022777"/>
    </source>
</evidence>
<reference evidence="10 11" key="1">
    <citation type="submission" date="2015-04" db="EMBL/GenBank/DDBJ databases">
        <title>Taxonomic description and genome sequence of Bacillus campisalis sp. nov., a novel member of the genus Bacillus isolated from solar saltern.</title>
        <authorList>
            <person name="Mathan Kumar R."/>
            <person name="Kaur G."/>
            <person name="Kumar A."/>
            <person name="Singh N.K."/>
            <person name="Kaur N."/>
            <person name="Kumar N."/>
            <person name="Mayilraj S."/>
        </authorList>
    </citation>
    <scope>NUCLEOTIDE SEQUENCE [LARGE SCALE GENOMIC DNA]</scope>
    <source>
        <strain evidence="10 11">SA2-6</strain>
    </source>
</reference>
<gene>
    <name evidence="10" type="ORF">WQ57_18425</name>
</gene>
<evidence type="ECO:0000259" key="9">
    <source>
        <dbReference type="Pfam" id="PF13614"/>
    </source>
</evidence>
<keyword evidence="3" id="KW-0808">Transferase</keyword>
<dbReference type="FunFam" id="3.40.50.300:FF:000527">
    <property type="entry name" value="Tyrosine-protein kinase etk"/>
    <property type="match status" value="1"/>
</dbReference>
<comment type="similarity">
    <text evidence="1">Belongs to the CpsD/CapB family.</text>
</comment>
<dbReference type="SUPFAM" id="SSF52540">
    <property type="entry name" value="P-loop containing nucleoside triphosphate hydrolases"/>
    <property type="match status" value="1"/>
</dbReference>
<dbReference type="CDD" id="cd05387">
    <property type="entry name" value="BY-kinase"/>
    <property type="match status" value="1"/>
</dbReference>
<organism evidence="10 11">
    <name type="scientific">Mesobacillus campisalis</name>
    <dbReference type="NCBI Taxonomy" id="1408103"/>
    <lineage>
        <taxon>Bacteria</taxon>
        <taxon>Bacillati</taxon>
        <taxon>Bacillota</taxon>
        <taxon>Bacilli</taxon>
        <taxon>Bacillales</taxon>
        <taxon>Bacillaceae</taxon>
        <taxon>Mesobacillus</taxon>
    </lineage>
</organism>
<dbReference type="EMBL" id="LAYY01000026">
    <property type="protein sequence ID" value="KKK36624.1"/>
    <property type="molecule type" value="Genomic_DNA"/>
</dbReference>
<dbReference type="PANTHER" id="PTHR32309:SF13">
    <property type="entry name" value="FERRIC ENTEROBACTIN TRANSPORT PROTEIN FEPE"/>
    <property type="match status" value="1"/>
</dbReference>
<keyword evidence="5" id="KW-0418">Kinase</keyword>
<proteinExistence type="inferred from homology"/>
<dbReference type="InterPro" id="IPR050445">
    <property type="entry name" value="Bact_polysacc_biosynth/exp"/>
</dbReference>
<accession>A0A0M2SQ00</accession>
<dbReference type="RefSeq" id="WP_046525230.1">
    <property type="nucleotide sequence ID" value="NZ_LAYY01000026.1"/>
</dbReference>
<keyword evidence="11" id="KW-1185">Reference proteome</keyword>
<evidence type="ECO:0000256" key="7">
    <source>
        <dbReference type="ARBA" id="ARBA00023137"/>
    </source>
</evidence>
<dbReference type="EC" id="2.7.10.2" evidence="2"/>
<dbReference type="NCBIfam" id="TIGR01007">
    <property type="entry name" value="eps_fam"/>
    <property type="match status" value="1"/>
</dbReference>
<evidence type="ECO:0000256" key="4">
    <source>
        <dbReference type="ARBA" id="ARBA00022741"/>
    </source>
</evidence>
<dbReference type="GO" id="GO:0005524">
    <property type="term" value="F:ATP binding"/>
    <property type="evidence" value="ECO:0007669"/>
    <property type="project" value="UniProtKB-KW"/>
</dbReference>
<feature type="domain" description="AAA" evidence="9">
    <location>
        <begin position="58"/>
        <end position="185"/>
    </location>
</feature>
<evidence type="ECO:0000313" key="10">
    <source>
        <dbReference type="EMBL" id="KKK36624.1"/>
    </source>
</evidence>
<keyword evidence="7" id="KW-0829">Tyrosine-protein kinase</keyword>